<protein>
    <submittedName>
        <fullName evidence="1">FAD/NAD(P)-binding domain-containing protein</fullName>
    </submittedName>
</protein>
<dbReference type="EMBL" id="MU393424">
    <property type="protein sequence ID" value="KAI4870521.1"/>
    <property type="molecule type" value="Genomic_DNA"/>
</dbReference>
<accession>A0ACB9ZGQ1</accession>
<comment type="caution">
    <text evidence="1">The sequence shown here is derived from an EMBL/GenBank/DDBJ whole genome shotgun (WGS) entry which is preliminary data.</text>
</comment>
<dbReference type="Proteomes" id="UP001497700">
    <property type="component" value="Unassembled WGS sequence"/>
</dbReference>
<reference evidence="1 2" key="1">
    <citation type="journal article" date="2022" name="New Phytol.">
        <title>Ecological generalism drives hyperdiversity of secondary metabolite gene clusters in xylarialean endophytes.</title>
        <authorList>
            <person name="Franco M.E.E."/>
            <person name="Wisecaver J.H."/>
            <person name="Arnold A.E."/>
            <person name="Ju Y.M."/>
            <person name="Slot J.C."/>
            <person name="Ahrendt S."/>
            <person name="Moore L.P."/>
            <person name="Eastman K.E."/>
            <person name="Scott K."/>
            <person name="Konkel Z."/>
            <person name="Mondo S.J."/>
            <person name="Kuo A."/>
            <person name="Hayes R.D."/>
            <person name="Haridas S."/>
            <person name="Andreopoulos B."/>
            <person name="Riley R."/>
            <person name="LaButti K."/>
            <person name="Pangilinan J."/>
            <person name="Lipzen A."/>
            <person name="Amirebrahimi M."/>
            <person name="Yan J."/>
            <person name="Adam C."/>
            <person name="Keymanesh K."/>
            <person name="Ng V."/>
            <person name="Louie K."/>
            <person name="Northen T."/>
            <person name="Drula E."/>
            <person name="Henrissat B."/>
            <person name="Hsieh H.M."/>
            <person name="Youens-Clark K."/>
            <person name="Lutzoni F."/>
            <person name="Miadlikowska J."/>
            <person name="Eastwood D.C."/>
            <person name="Hamelin R.C."/>
            <person name="Grigoriev I.V."/>
            <person name="U'Ren J.M."/>
        </authorList>
    </citation>
    <scope>NUCLEOTIDE SEQUENCE [LARGE SCALE GENOMIC DNA]</scope>
    <source>
        <strain evidence="1 2">CBS 119005</strain>
    </source>
</reference>
<name>A0ACB9ZGQ1_9PEZI</name>
<keyword evidence="2" id="KW-1185">Reference proteome</keyword>
<organism evidence="1 2">
    <name type="scientific">Hypoxylon rubiginosum</name>
    <dbReference type="NCBI Taxonomy" id="110542"/>
    <lineage>
        <taxon>Eukaryota</taxon>
        <taxon>Fungi</taxon>
        <taxon>Dikarya</taxon>
        <taxon>Ascomycota</taxon>
        <taxon>Pezizomycotina</taxon>
        <taxon>Sordariomycetes</taxon>
        <taxon>Xylariomycetidae</taxon>
        <taxon>Xylariales</taxon>
        <taxon>Hypoxylaceae</taxon>
        <taxon>Hypoxylon</taxon>
    </lineage>
</organism>
<evidence type="ECO:0000313" key="2">
    <source>
        <dbReference type="Proteomes" id="UP001497700"/>
    </source>
</evidence>
<gene>
    <name evidence="1" type="ORF">F4820DRAFT_468993</name>
</gene>
<sequence>MANGNFRVIVVGGGPVGLTTAHTLSKAGIDFVVLERQPTIGEDTGASIIVQPHGLRVLSQVGLLDRILAIGDAAVRNRTHSPDGSHYRVPRVFSEFESFHGCSAHVIHRAYLIRALYDGLSEADRSRVLTNKVVTDITTDESGVTVRCADGTRHDGSVVVGADGTHSVVRRHMRTLALQAAPSAAAADVDEEEPFVSEYRMMWCSFPSQGEGEEHGGAGAAQDTHGDGRSVQFLTGGTRSWMFVYEQLPAPTRDRARYTADDVAAYAEKWGDLPVDSEGLRVRDMFAQRHHAGMTNLEEGVLRRWSWGGRLVLAGDAAHKFTPNAGLGYNNGIQDAAALTNELYRALHPSPYSDEKADEKRSSNNAAAAAAGPSAEVLGAAFERYQAVRRAAVESDFSASAFHTRTDAWRTTLHWLWDQWVLPRVPERLMLWVVRRLVGGSVARGVALDFLGGEEPFVGSIPWAHPIGGKSGSPSGGS</sequence>
<proteinExistence type="predicted"/>
<evidence type="ECO:0000313" key="1">
    <source>
        <dbReference type="EMBL" id="KAI4870521.1"/>
    </source>
</evidence>